<reference evidence="9 10" key="1">
    <citation type="journal article" date="2012" name="J. Bacteriol.">
        <title>Genome Sequence of Fibrella aestuarina BUZ 2T, a Filamentous Marine Bacterium.</title>
        <authorList>
            <person name="Filippini M."/>
            <person name="Qi W."/>
            <person name="Blom J."/>
            <person name="Goesmann A."/>
            <person name="Smits T.H."/>
            <person name="Bagheri H.C."/>
        </authorList>
    </citation>
    <scope>NUCLEOTIDE SEQUENCE [LARGE SCALE GENOMIC DNA]</scope>
    <source>
        <strain evidence="10">BUZ 2T</strain>
    </source>
</reference>
<dbReference type="Gene3D" id="1.10.287.130">
    <property type="match status" value="1"/>
</dbReference>
<dbReference type="InterPro" id="IPR005467">
    <property type="entry name" value="His_kinase_dom"/>
</dbReference>
<feature type="signal peptide" evidence="7">
    <location>
        <begin position="1"/>
        <end position="19"/>
    </location>
</feature>
<dbReference type="SUPFAM" id="SSF47384">
    <property type="entry name" value="Homodimeric domain of signal transducing histidine kinase"/>
    <property type="match status" value="1"/>
</dbReference>
<organism evidence="9 10">
    <name type="scientific">Fibrella aestuarina BUZ 2</name>
    <dbReference type="NCBI Taxonomy" id="1166018"/>
    <lineage>
        <taxon>Bacteria</taxon>
        <taxon>Pseudomonadati</taxon>
        <taxon>Bacteroidota</taxon>
        <taxon>Cytophagia</taxon>
        <taxon>Cytophagales</taxon>
        <taxon>Spirosomataceae</taxon>
        <taxon>Fibrella</taxon>
    </lineage>
</organism>
<dbReference type="SMART" id="SM00388">
    <property type="entry name" value="HisKA"/>
    <property type="match status" value="1"/>
</dbReference>
<dbReference type="PRINTS" id="PR00344">
    <property type="entry name" value="BCTRLSENSOR"/>
</dbReference>
<keyword evidence="3" id="KW-0597">Phosphoprotein</keyword>
<dbReference type="PROSITE" id="PS50109">
    <property type="entry name" value="HIS_KIN"/>
    <property type="match status" value="1"/>
</dbReference>
<dbReference type="InterPro" id="IPR003594">
    <property type="entry name" value="HATPase_dom"/>
</dbReference>
<dbReference type="AlphaFoldDB" id="I0KFI4"/>
<keyword evidence="9" id="KW-0418">Kinase</keyword>
<dbReference type="KEGG" id="fae:FAES_4888"/>
<dbReference type="PANTHER" id="PTHR43065:SF42">
    <property type="entry name" value="TWO-COMPONENT SENSOR PPRA"/>
    <property type="match status" value="1"/>
</dbReference>
<evidence type="ECO:0000259" key="8">
    <source>
        <dbReference type="PROSITE" id="PS50109"/>
    </source>
</evidence>
<protein>
    <recommendedName>
        <fullName evidence="2">histidine kinase</fullName>
        <ecNumber evidence="2">2.7.13.3</ecNumber>
    </recommendedName>
</protein>
<keyword evidence="7" id="KW-0732">Signal</keyword>
<evidence type="ECO:0000256" key="3">
    <source>
        <dbReference type="ARBA" id="ARBA00022553"/>
    </source>
</evidence>
<keyword evidence="9" id="KW-0808">Transferase</keyword>
<dbReference type="STRING" id="1166018.FAES_4888"/>
<evidence type="ECO:0000256" key="5">
    <source>
        <dbReference type="SAM" id="Coils"/>
    </source>
</evidence>
<keyword evidence="6" id="KW-0472">Membrane</keyword>
<dbReference type="PANTHER" id="PTHR43065">
    <property type="entry name" value="SENSOR HISTIDINE KINASE"/>
    <property type="match status" value="1"/>
</dbReference>
<feature type="domain" description="Histidine kinase" evidence="8">
    <location>
        <begin position="421"/>
        <end position="664"/>
    </location>
</feature>
<comment type="catalytic activity">
    <reaction evidence="1">
        <text>ATP + protein L-histidine = ADP + protein N-phospho-L-histidine.</text>
        <dbReference type="EC" id="2.7.13.3"/>
    </reaction>
</comment>
<keyword evidence="5" id="KW-0175">Coiled coil</keyword>
<dbReference type="HOGENOM" id="CLU_025723_0_0_10"/>
<dbReference type="InterPro" id="IPR036890">
    <property type="entry name" value="HATPase_C_sf"/>
</dbReference>
<dbReference type="Proteomes" id="UP000011058">
    <property type="component" value="Chromosome"/>
</dbReference>
<dbReference type="Pfam" id="PF02518">
    <property type="entry name" value="HATPase_c"/>
    <property type="match status" value="1"/>
</dbReference>
<sequence length="668" mass="73822">MKRFLYLTLGYLWCQTALAQRSLSDSLTARLAQSMPDTARVVLLDQLGRSLMYSRPIVAMQYAQEGLQLAERIEFKRGKARILNRIGTILRLTGNYDKALETHLAAGQLAEANHDDNALARAYNNIGIVYSERKDSRKAISYFQKTRALADQLADNDLKRTALSNIGSDYAFLNQLDSALAYTRSAYEITRRLNASDAQIELINLGNIYKRLGSYALALTYYRQSIPASVSVENNSTLSQTYLEMAEVFRAQQQPDSAIVYAKRALALAEVANLPANVLSASTLLASLHEKGAPEQALAYLKRAAVAKDSLESADKARNFQTIEFNEQMRQQASLQAQEAYRTRVMLYVLVGALAVFMLLAVLLYRNNRQKHRVNQMLQQQRDEINHQRDKAEKALADLTITQAQLIQKEKLASLGELMAGIAHEIQNPLNFVNNFAEVSTELVDDLKQASLPHLPETEQGYTDELLGDLSQNLQKIRQHGGRASAIVKGMLDHSRMSSANRQPTNLNTLATQYLRLAQESQQANGKAIPVTVQTDFDATMKDVNVATPDIGRVLLNLYTNAFYAVQERAKTSPADYVPTLSVSTKQNNGHVQIRVADNGIGIAETVQTKIFQPFFTTKPTGEGTGLGLSLSYDIITKAHGGTLTVDSKLGVGSTFLISLPAADVVKA</sequence>
<name>I0KFI4_9BACT</name>
<keyword evidence="4" id="KW-0802">TPR repeat</keyword>
<feature type="coiled-coil region" evidence="5">
    <location>
        <begin position="371"/>
        <end position="409"/>
    </location>
</feature>
<dbReference type="EC" id="2.7.13.3" evidence="2"/>
<dbReference type="Pfam" id="PF00512">
    <property type="entry name" value="HisKA"/>
    <property type="match status" value="1"/>
</dbReference>
<dbReference type="InterPro" id="IPR006597">
    <property type="entry name" value="Sel1-like"/>
</dbReference>
<dbReference type="SUPFAM" id="SSF55874">
    <property type="entry name" value="ATPase domain of HSP90 chaperone/DNA topoisomerase II/histidine kinase"/>
    <property type="match status" value="1"/>
</dbReference>
<dbReference type="GO" id="GO:0000155">
    <property type="term" value="F:phosphorelay sensor kinase activity"/>
    <property type="evidence" value="ECO:0007669"/>
    <property type="project" value="InterPro"/>
</dbReference>
<dbReference type="InterPro" id="IPR004358">
    <property type="entry name" value="Sig_transdc_His_kin-like_C"/>
</dbReference>
<dbReference type="eggNOG" id="COG4191">
    <property type="taxonomic scope" value="Bacteria"/>
</dbReference>
<dbReference type="RefSeq" id="WP_015333986.1">
    <property type="nucleotide sequence ID" value="NC_020054.1"/>
</dbReference>
<evidence type="ECO:0000256" key="7">
    <source>
        <dbReference type="SAM" id="SignalP"/>
    </source>
</evidence>
<dbReference type="SUPFAM" id="SSF48452">
    <property type="entry name" value="TPR-like"/>
    <property type="match status" value="2"/>
</dbReference>
<dbReference type="PATRIC" id="fig|1166018.3.peg.1858"/>
<dbReference type="Gene3D" id="1.25.40.10">
    <property type="entry name" value="Tetratricopeptide repeat domain"/>
    <property type="match status" value="2"/>
</dbReference>
<dbReference type="InterPro" id="IPR003661">
    <property type="entry name" value="HisK_dim/P_dom"/>
</dbReference>
<dbReference type="SMART" id="SM00028">
    <property type="entry name" value="TPR"/>
    <property type="match status" value="5"/>
</dbReference>
<feature type="chain" id="PRO_5003630155" description="histidine kinase" evidence="7">
    <location>
        <begin position="20"/>
        <end position="668"/>
    </location>
</feature>
<dbReference type="Pfam" id="PF13424">
    <property type="entry name" value="TPR_12"/>
    <property type="match status" value="2"/>
</dbReference>
<dbReference type="EMBL" id="HE796683">
    <property type="protein sequence ID" value="CCH02887.1"/>
    <property type="molecule type" value="Genomic_DNA"/>
</dbReference>
<dbReference type="InterPro" id="IPR019734">
    <property type="entry name" value="TPR_rpt"/>
</dbReference>
<dbReference type="CDD" id="cd00082">
    <property type="entry name" value="HisKA"/>
    <property type="match status" value="1"/>
</dbReference>
<proteinExistence type="predicted"/>
<evidence type="ECO:0000256" key="2">
    <source>
        <dbReference type="ARBA" id="ARBA00012438"/>
    </source>
</evidence>
<keyword evidence="10" id="KW-1185">Reference proteome</keyword>
<evidence type="ECO:0000256" key="4">
    <source>
        <dbReference type="PROSITE-ProRule" id="PRU00339"/>
    </source>
</evidence>
<dbReference type="SMART" id="SM00671">
    <property type="entry name" value="SEL1"/>
    <property type="match status" value="2"/>
</dbReference>
<dbReference type="SMART" id="SM00387">
    <property type="entry name" value="HATPase_c"/>
    <property type="match status" value="1"/>
</dbReference>
<evidence type="ECO:0000256" key="6">
    <source>
        <dbReference type="SAM" id="Phobius"/>
    </source>
</evidence>
<evidence type="ECO:0000256" key="1">
    <source>
        <dbReference type="ARBA" id="ARBA00000085"/>
    </source>
</evidence>
<feature type="transmembrane region" description="Helical" evidence="6">
    <location>
        <begin position="345"/>
        <end position="365"/>
    </location>
</feature>
<dbReference type="InterPro" id="IPR036097">
    <property type="entry name" value="HisK_dim/P_sf"/>
</dbReference>
<keyword evidence="6" id="KW-0812">Transmembrane</keyword>
<gene>
    <name evidence="9" type="ORF">FAES_4888</name>
</gene>
<dbReference type="InterPro" id="IPR011990">
    <property type="entry name" value="TPR-like_helical_dom_sf"/>
</dbReference>
<dbReference type="OrthoDB" id="9806995at2"/>
<keyword evidence="6" id="KW-1133">Transmembrane helix</keyword>
<accession>I0KFI4</accession>
<dbReference type="eggNOG" id="COG0457">
    <property type="taxonomic scope" value="Bacteria"/>
</dbReference>
<evidence type="ECO:0000313" key="10">
    <source>
        <dbReference type="Proteomes" id="UP000011058"/>
    </source>
</evidence>
<feature type="repeat" description="TPR" evidence="4">
    <location>
        <begin position="120"/>
        <end position="153"/>
    </location>
</feature>
<evidence type="ECO:0000313" key="9">
    <source>
        <dbReference type="EMBL" id="CCH02887.1"/>
    </source>
</evidence>
<dbReference type="PROSITE" id="PS50005">
    <property type="entry name" value="TPR"/>
    <property type="match status" value="1"/>
</dbReference>
<dbReference type="Gene3D" id="3.30.565.10">
    <property type="entry name" value="Histidine kinase-like ATPase, C-terminal domain"/>
    <property type="match status" value="1"/>
</dbReference>